<dbReference type="AlphaFoldDB" id="A0A7V2ZI67"/>
<evidence type="ECO:0000256" key="1">
    <source>
        <dbReference type="SAM" id="Phobius"/>
    </source>
</evidence>
<organism evidence="2">
    <name type="scientific">Ignavibacterium album</name>
    <dbReference type="NCBI Taxonomy" id="591197"/>
    <lineage>
        <taxon>Bacteria</taxon>
        <taxon>Pseudomonadati</taxon>
        <taxon>Ignavibacteriota</taxon>
        <taxon>Ignavibacteria</taxon>
        <taxon>Ignavibacteriales</taxon>
        <taxon>Ignavibacteriaceae</taxon>
        <taxon>Ignavibacterium</taxon>
    </lineage>
</organism>
<accession>A0A7V2ZI67</accession>
<dbReference type="EMBL" id="DSUJ01000008">
    <property type="protein sequence ID" value="HFI90431.1"/>
    <property type="molecule type" value="Genomic_DNA"/>
</dbReference>
<reference evidence="2" key="1">
    <citation type="journal article" date="2020" name="mSystems">
        <title>Genome- and Community-Level Interaction Insights into Carbon Utilization and Element Cycling Functions of Hydrothermarchaeota in Hydrothermal Sediment.</title>
        <authorList>
            <person name="Zhou Z."/>
            <person name="Liu Y."/>
            <person name="Xu W."/>
            <person name="Pan J."/>
            <person name="Luo Z.H."/>
            <person name="Li M."/>
        </authorList>
    </citation>
    <scope>NUCLEOTIDE SEQUENCE [LARGE SCALE GENOMIC DNA]</scope>
    <source>
        <strain evidence="2">SpSt-479</strain>
    </source>
</reference>
<evidence type="ECO:0000313" key="2">
    <source>
        <dbReference type="EMBL" id="HFI90431.1"/>
    </source>
</evidence>
<keyword evidence="1" id="KW-0812">Transmembrane</keyword>
<sequence length="103" mass="12050">MNIDIIFYSMILIVFLLSIVGFYFISRTKRHNQLLLKRNISLLREEKIISAVEPSRTKKRRKLLRRIKSDNDLSENKVLSEAKKNNISAGEILLAKRINSYSN</sequence>
<gene>
    <name evidence="2" type="ORF">ENS31_02745</name>
</gene>
<protein>
    <submittedName>
        <fullName evidence="2">Uncharacterized protein</fullName>
    </submittedName>
</protein>
<feature type="transmembrane region" description="Helical" evidence="1">
    <location>
        <begin position="6"/>
        <end position="25"/>
    </location>
</feature>
<name>A0A7V2ZI67_9BACT</name>
<keyword evidence="1" id="KW-0472">Membrane</keyword>
<keyword evidence="1" id="KW-1133">Transmembrane helix</keyword>
<proteinExistence type="predicted"/>
<comment type="caution">
    <text evidence="2">The sequence shown here is derived from an EMBL/GenBank/DDBJ whole genome shotgun (WGS) entry which is preliminary data.</text>
</comment>